<organism evidence="3 4">
    <name type="scientific">Anisodus acutangulus</name>
    <dbReference type="NCBI Taxonomy" id="402998"/>
    <lineage>
        <taxon>Eukaryota</taxon>
        <taxon>Viridiplantae</taxon>
        <taxon>Streptophyta</taxon>
        <taxon>Embryophyta</taxon>
        <taxon>Tracheophyta</taxon>
        <taxon>Spermatophyta</taxon>
        <taxon>Magnoliopsida</taxon>
        <taxon>eudicotyledons</taxon>
        <taxon>Gunneridae</taxon>
        <taxon>Pentapetalae</taxon>
        <taxon>asterids</taxon>
        <taxon>lamiids</taxon>
        <taxon>Solanales</taxon>
        <taxon>Solanaceae</taxon>
        <taxon>Solanoideae</taxon>
        <taxon>Hyoscyameae</taxon>
        <taxon>Anisodus</taxon>
    </lineage>
</organism>
<reference evidence="4" key="1">
    <citation type="journal article" date="2023" name="Proc. Natl. Acad. Sci. U.S.A.">
        <title>Genomic and structural basis for evolution of tropane alkaloid biosynthesis.</title>
        <authorList>
            <person name="Wanga Y.-J."/>
            <person name="Taina T."/>
            <person name="Yua J.-Y."/>
            <person name="Lia J."/>
            <person name="Xua B."/>
            <person name="Chenc J."/>
            <person name="D'Auriad J.C."/>
            <person name="Huanga J.-P."/>
            <person name="Huanga S.-X."/>
        </authorList>
    </citation>
    <scope>NUCLEOTIDE SEQUENCE [LARGE SCALE GENOMIC DNA]</scope>
    <source>
        <strain evidence="4">cv. KIB-2019</strain>
    </source>
</reference>
<dbReference type="PANTHER" id="PTHR34656:SF1">
    <property type="entry name" value="PYRROLINE-5-CARBOXYLATE REDUCTASE"/>
    <property type="match status" value="1"/>
</dbReference>
<accession>A0A9Q1MWI9</accession>
<keyword evidence="2" id="KW-0472">Membrane</keyword>
<evidence type="ECO:0000256" key="2">
    <source>
        <dbReference type="SAM" id="Phobius"/>
    </source>
</evidence>
<dbReference type="OrthoDB" id="1929829at2759"/>
<comment type="caution">
    <text evidence="3">The sequence shown here is derived from an EMBL/GenBank/DDBJ whole genome shotgun (WGS) entry which is preliminary data.</text>
</comment>
<feature type="transmembrane region" description="Helical" evidence="2">
    <location>
        <begin position="195"/>
        <end position="213"/>
    </location>
</feature>
<evidence type="ECO:0000256" key="1">
    <source>
        <dbReference type="SAM" id="MobiDB-lite"/>
    </source>
</evidence>
<feature type="region of interest" description="Disordered" evidence="1">
    <location>
        <begin position="1"/>
        <end position="58"/>
    </location>
</feature>
<keyword evidence="2" id="KW-1133">Transmembrane helix</keyword>
<feature type="compositionally biased region" description="Pro residues" evidence="1">
    <location>
        <begin position="49"/>
        <end position="58"/>
    </location>
</feature>
<protein>
    <submittedName>
        <fullName evidence="3">Uncharacterized protein</fullName>
    </submittedName>
</protein>
<evidence type="ECO:0000313" key="3">
    <source>
        <dbReference type="EMBL" id="KAJ8568056.1"/>
    </source>
</evidence>
<dbReference type="Proteomes" id="UP001152561">
    <property type="component" value="Unassembled WGS sequence"/>
</dbReference>
<name>A0A9Q1MWI9_9SOLA</name>
<sequence>MSWAESRGGVSFTRHHPHGRIEGNIEKLHAEHEKVEKKSDKEVQLPPSLESPPMPPAPMVLKRKRRLIDESEDVGGLARKLGDEFDKVVEESESKGSGMKVEAIAGRNEDVAVEVINQVKSKGESMKMVESGLAFGILSMVAALAVAVPATLVTWITILVLLTFAGKNRRDLVLEGKKLTGDIIGFVVKVLIKEGNVVAALCAVLGYFALVITRNKQDEHVDY</sequence>
<evidence type="ECO:0000313" key="4">
    <source>
        <dbReference type="Proteomes" id="UP001152561"/>
    </source>
</evidence>
<proteinExistence type="predicted"/>
<gene>
    <name evidence="3" type="ORF">K7X08_020778</name>
</gene>
<keyword evidence="2" id="KW-0812">Transmembrane</keyword>
<dbReference type="AlphaFoldDB" id="A0A9Q1MWI9"/>
<feature type="transmembrane region" description="Helical" evidence="2">
    <location>
        <begin position="132"/>
        <end position="165"/>
    </location>
</feature>
<keyword evidence="4" id="KW-1185">Reference proteome</keyword>
<dbReference type="PANTHER" id="PTHR34656">
    <property type="entry name" value="PYRROLINE-5-CARBOXYLATE REDUCTASE"/>
    <property type="match status" value="1"/>
</dbReference>
<feature type="compositionally biased region" description="Basic and acidic residues" evidence="1">
    <location>
        <begin position="19"/>
        <end position="43"/>
    </location>
</feature>
<dbReference type="EMBL" id="JAJAGQ010000003">
    <property type="protein sequence ID" value="KAJ8568056.1"/>
    <property type="molecule type" value="Genomic_DNA"/>
</dbReference>